<protein>
    <submittedName>
        <fullName evidence="3">Potassium channel family protein</fullName>
    </submittedName>
</protein>
<gene>
    <name evidence="3" type="ORF">ABT276_14660</name>
</gene>
<dbReference type="InterPro" id="IPR013099">
    <property type="entry name" value="K_chnl_dom"/>
</dbReference>
<dbReference type="Proteomes" id="UP001445472">
    <property type="component" value="Unassembled WGS sequence"/>
</dbReference>
<evidence type="ECO:0000259" key="2">
    <source>
        <dbReference type="Pfam" id="PF07885"/>
    </source>
</evidence>
<keyword evidence="3" id="KW-0406">Ion transport</keyword>
<reference evidence="3 4" key="1">
    <citation type="submission" date="2024-06" db="EMBL/GenBank/DDBJ databases">
        <title>The Natural Products Discovery Center: Release of the First 8490 Sequenced Strains for Exploring Actinobacteria Biosynthetic Diversity.</title>
        <authorList>
            <person name="Kalkreuter E."/>
            <person name="Kautsar S.A."/>
            <person name="Yang D."/>
            <person name="Bader C.D."/>
            <person name="Teijaro C.N."/>
            <person name="Fluegel L."/>
            <person name="Davis C.M."/>
            <person name="Simpson J.R."/>
            <person name="Lauterbach L."/>
            <person name="Steele A.D."/>
            <person name="Gui C."/>
            <person name="Meng S."/>
            <person name="Li G."/>
            <person name="Viehrig K."/>
            <person name="Ye F."/>
            <person name="Su P."/>
            <person name="Kiefer A.F."/>
            <person name="Nichols A."/>
            <person name="Cepeda A.J."/>
            <person name="Yan W."/>
            <person name="Fan B."/>
            <person name="Jiang Y."/>
            <person name="Adhikari A."/>
            <person name="Zheng C.-J."/>
            <person name="Schuster L."/>
            <person name="Cowan T.M."/>
            <person name="Smanski M.J."/>
            <person name="Chevrette M.G."/>
            <person name="De Carvalho L.P.S."/>
            <person name="Shen B."/>
        </authorList>
    </citation>
    <scope>NUCLEOTIDE SEQUENCE [LARGE SCALE GENOMIC DNA]</scope>
    <source>
        <strain evidence="3 4">NPDC000837</strain>
    </source>
</reference>
<keyword evidence="3" id="KW-0407">Ion channel</keyword>
<dbReference type="GO" id="GO:0034220">
    <property type="term" value="P:monoatomic ion transmembrane transport"/>
    <property type="evidence" value="ECO:0007669"/>
    <property type="project" value="UniProtKB-KW"/>
</dbReference>
<keyword evidence="1" id="KW-1133">Transmembrane helix</keyword>
<evidence type="ECO:0000313" key="3">
    <source>
        <dbReference type="EMBL" id="MER6614585.1"/>
    </source>
</evidence>
<organism evidence="3 4">
    <name type="scientific">Streptomyces xantholiticus</name>
    <dbReference type="NCBI Taxonomy" id="68285"/>
    <lineage>
        <taxon>Bacteria</taxon>
        <taxon>Bacillati</taxon>
        <taxon>Actinomycetota</taxon>
        <taxon>Actinomycetes</taxon>
        <taxon>Kitasatosporales</taxon>
        <taxon>Streptomycetaceae</taxon>
        <taxon>Streptomyces</taxon>
    </lineage>
</organism>
<feature type="domain" description="Potassium channel" evidence="2">
    <location>
        <begin position="60"/>
        <end position="140"/>
    </location>
</feature>
<sequence>MTIVYFVLPLEELGPDRPAVSWTLFALTLMSIALLLFLEVRDVLTDRPGTRPGVALPLLMCLSVLVFSGAYHALAREPGEFIGLTTRVDALYFTVTTLATVGYGDVTPKGQSARLVTVLQILYTFVFLTAAATALSRWLRVRLTARGREGKEDGAG</sequence>
<feature type="transmembrane region" description="Helical" evidence="1">
    <location>
        <begin position="20"/>
        <end position="40"/>
    </location>
</feature>
<accession>A0ABV1UW05</accession>
<proteinExistence type="predicted"/>
<dbReference type="Pfam" id="PF07885">
    <property type="entry name" value="Ion_trans_2"/>
    <property type="match status" value="1"/>
</dbReference>
<feature type="transmembrane region" description="Helical" evidence="1">
    <location>
        <begin position="52"/>
        <end position="74"/>
    </location>
</feature>
<evidence type="ECO:0000256" key="1">
    <source>
        <dbReference type="SAM" id="Phobius"/>
    </source>
</evidence>
<evidence type="ECO:0000313" key="4">
    <source>
        <dbReference type="Proteomes" id="UP001445472"/>
    </source>
</evidence>
<dbReference type="SUPFAM" id="SSF81324">
    <property type="entry name" value="Voltage-gated potassium channels"/>
    <property type="match status" value="1"/>
</dbReference>
<keyword evidence="3" id="KW-0813">Transport</keyword>
<keyword evidence="1" id="KW-0472">Membrane</keyword>
<feature type="transmembrane region" description="Helical" evidence="1">
    <location>
        <begin position="118"/>
        <end position="139"/>
    </location>
</feature>
<dbReference type="Gene3D" id="1.10.287.70">
    <property type="match status" value="1"/>
</dbReference>
<keyword evidence="1" id="KW-0812">Transmembrane</keyword>
<comment type="caution">
    <text evidence="3">The sequence shown here is derived from an EMBL/GenBank/DDBJ whole genome shotgun (WGS) entry which is preliminary data.</text>
</comment>
<name>A0ABV1UW05_9ACTN</name>
<keyword evidence="4" id="KW-1185">Reference proteome</keyword>
<dbReference type="EMBL" id="JBEPBX010000011">
    <property type="protein sequence ID" value="MER6614585.1"/>
    <property type="molecule type" value="Genomic_DNA"/>
</dbReference>